<evidence type="ECO:0000313" key="4">
    <source>
        <dbReference type="EMBL" id="MVO08716.1"/>
    </source>
</evidence>
<keyword evidence="5" id="KW-1185">Reference proteome</keyword>
<dbReference type="InterPro" id="IPR014001">
    <property type="entry name" value="Helicase_ATP-bd"/>
</dbReference>
<dbReference type="SMART" id="SM00490">
    <property type="entry name" value="HELICc"/>
    <property type="match status" value="1"/>
</dbReference>
<dbReference type="InterPro" id="IPR027417">
    <property type="entry name" value="P-loop_NTPase"/>
</dbReference>
<dbReference type="Proteomes" id="UP000431264">
    <property type="component" value="Unassembled WGS sequence"/>
</dbReference>
<sequence>MPISKEINHALVFDLSYHTILETYTPSAYIVEQNEDVLSYIIKIANSKTIAESEIELNATEQQLLSICDKLTPKQILSKYKIKNKEAKSLELLLSDVKVKKLVTHFVTFSMESFFKLISSTTLPLSIDLNKKDVFNKQQVVFASTPLEPKFYFSKTTENLIYRLSLLDNQNEFFPFKQELKIVMNEPSWITLNGKIYHIQHINGNKLKPFLQKKEVIIPNKNSIEYFNKFIKNVIKKVPIEAEGFSVIKDTSCKGCIIKPSLSITHKIYLLEVFFVYEDYTFSITDEKNSHISLNYDENNEFTVLQTVRNKKQETAFVKELETNGLLFLNSKFASFTNAIHEVSEYYNITALIAKQDKITTTNISIDWNINDKLINTAAYNIASHFVENKDWFDIEMTIEIGNYSLPFSAIIPYLKSGNRLYELPDESIFIIPDEWFSKYKPLADFGKHQNQKIQIQKNHFTLLEETGIATENNSFNKEIIPYESTGKIQASLRNYQIEGVNWLVKNYQLGLGSCLADDMGLGKTIQTLAYLDFVFTRFEEDFSIVQEDESAFDLFSTSLNKEKKLKALVVAPSSLTYNWFNETKKFAPHFTRLNYTGLDRKIKRKKIDKVDLVFTSYGLLLKDIALLKTIPFHFLIIDESQQIKNRNSKIYKAINTINATHKVSLSGTPIENSLSDLWSQMQFINPNLLNSFSFFDTHFKKPIEKQKDVQKIKELKSLINPYLLRRTKMEVAQDLPEISEQLFYSEMSEQQAKLYDNEKSIIRNYLIDKKINALEAQQNSKISILNALSKLRQLANHPILIGEQMDSGKFSDVTAYLETLVQAQQKTLIFSSYTSHLKIYTDWCEKQKINYCLLTGNTPIKDREKQVTAFQEEDSQLLFFISLKAGGTGLNLTKASYVLLLDPWWNPFAELQAIGRAHRIGQKNQVSVVRFIAKDTIEEKINLLQQNKKEISDSIIENTIPEEIFDNINYILE</sequence>
<dbReference type="RefSeq" id="WP_140997111.1">
    <property type="nucleotide sequence ID" value="NZ_VDCZ01000003.1"/>
</dbReference>
<dbReference type="GO" id="GO:0016787">
    <property type="term" value="F:hydrolase activity"/>
    <property type="evidence" value="ECO:0007669"/>
    <property type="project" value="UniProtKB-KW"/>
</dbReference>
<dbReference type="SMART" id="SM00487">
    <property type="entry name" value="DEXDc"/>
    <property type="match status" value="1"/>
</dbReference>
<gene>
    <name evidence="4" type="ORF">GOQ30_06010</name>
</gene>
<dbReference type="AlphaFoldDB" id="A0A6I4IRY9"/>
<comment type="caution">
    <text evidence="4">The sequence shown here is derived from an EMBL/GenBank/DDBJ whole genome shotgun (WGS) entry which is preliminary data.</text>
</comment>
<name>A0A6I4IRY9_9FLAO</name>
<evidence type="ECO:0000259" key="3">
    <source>
        <dbReference type="PROSITE" id="PS51194"/>
    </source>
</evidence>
<dbReference type="GO" id="GO:0004386">
    <property type="term" value="F:helicase activity"/>
    <property type="evidence" value="ECO:0007669"/>
    <property type="project" value="UniProtKB-KW"/>
</dbReference>
<dbReference type="EMBL" id="WQLW01000003">
    <property type="protein sequence ID" value="MVO08716.1"/>
    <property type="molecule type" value="Genomic_DNA"/>
</dbReference>
<evidence type="ECO:0000313" key="5">
    <source>
        <dbReference type="Proteomes" id="UP000431264"/>
    </source>
</evidence>
<dbReference type="InterPro" id="IPR001650">
    <property type="entry name" value="Helicase_C-like"/>
</dbReference>
<accession>A0A6I4IRY9</accession>
<keyword evidence="1" id="KW-0378">Hydrolase</keyword>
<feature type="domain" description="Helicase ATP-binding" evidence="2">
    <location>
        <begin position="505"/>
        <end position="688"/>
    </location>
</feature>
<feature type="domain" description="Helicase C-terminal" evidence="3">
    <location>
        <begin position="813"/>
        <end position="969"/>
    </location>
</feature>
<dbReference type="CDD" id="cd18793">
    <property type="entry name" value="SF2_C_SNF"/>
    <property type="match status" value="1"/>
</dbReference>
<evidence type="ECO:0000256" key="1">
    <source>
        <dbReference type="ARBA" id="ARBA00022801"/>
    </source>
</evidence>
<dbReference type="OrthoDB" id="9760715at2"/>
<dbReference type="InterPro" id="IPR000330">
    <property type="entry name" value="SNF2_N"/>
</dbReference>
<dbReference type="PANTHER" id="PTHR10799">
    <property type="entry name" value="SNF2/RAD54 HELICASE FAMILY"/>
    <property type="match status" value="1"/>
</dbReference>
<protein>
    <submittedName>
        <fullName evidence="4">ATP-dependent helicase</fullName>
    </submittedName>
</protein>
<keyword evidence="4" id="KW-0067">ATP-binding</keyword>
<proteinExistence type="predicted"/>
<dbReference type="Pfam" id="PF00176">
    <property type="entry name" value="SNF2-rel_dom"/>
    <property type="match status" value="1"/>
</dbReference>
<dbReference type="Gene3D" id="3.40.50.10810">
    <property type="entry name" value="Tandem AAA-ATPase domain"/>
    <property type="match status" value="1"/>
</dbReference>
<dbReference type="Gene3D" id="3.40.50.300">
    <property type="entry name" value="P-loop containing nucleotide triphosphate hydrolases"/>
    <property type="match status" value="1"/>
</dbReference>
<dbReference type="Pfam" id="PF00271">
    <property type="entry name" value="Helicase_C"/>
    <property type="match status" value="1"/>
</dbReference>
<dbReference type="InterPro" id="IPR049730">
    <property type="entry name" value="SNF2/RAD54-like_C"/>
</dbReference>
<dbReference type="GO" id="GO:0005524">
    <property type="term" value="F:ATP binding"/>
    <property type="evidence" value="ECO:0007669"/>
    <property type="project" value="InterPro"/>
</dbReference>
<dbReference type="SUPFAM" id="SSF52540">
    <property type="entry name" value="P-loop containing nucleoside triphosphate hydrolases"/>
    <property type="match status" value="2"/>
</dbReference>
<reference evidence="5" key="1">
    <citation type="submission" date="2019-05" db="EMBL/GenBank/DDBJ databases">
        <title>Flavobacterium profundi sp. nov., isolated from a deep-sea seamount.</title>
        <authorList>
            <person name="Zhang D.-C."/>
        </authorList>
    </citation>
    <scope>NUCLEOTIDE SEQUENCE [LARGE SCALE GENOMIC DNA]</scope>
    <source>
        <strain evidence="5">TP390</strain>
    </source>
</reference>
<dbReference type="PROSITE" id="PS51194">
    <property type="entry name" value="HELICASE_CTER"/>
    <property type="match status" value="1"/>
</dbReference>
<dbReference type="PROSITE" id="PS51192">
    <property type="entry name" value="HELICASE_ATP_BIND_1"/>
    <property type="match status" value="1"/>
</dbReference>
<keyword evidence="4" id="KW-0347">Helicase</keyword>
<keyword evidence="4" id="KW-0547">Nucleotide-binding</keyword>
<dbReference type="InterPro" id="IPR038718">
    <property type="entry name" value="SNF2-like_sf"/>
</dbReference>
<organism evidence="4 5">
    <name type="scientific">Flavobacterium profundi</name>
    <dbReference type="NCBI Taxonomy" id="1774945"/>
    <lineage>
        <taxon>Bacteria</taxon>
        <taxon>Pseudomonadati</taxon>
        <taxon>Bacteroidota</taxon>
        <taxon>Flavobacteriia</taxon>
        <taxon>Flavobacteriales</taxon>
        <taxon>Flavobacteriaceae</taxon>
        <taxon>Flavobacterium</taxon>
    </lineage>
</organism>
<evidence type="ECO:0000259" key="2">
    <source>
        <dbReference type="PROSITE" id="PS51192"/>
    </source>
</evidence>